<accession>A0ABY7W0X2</accession>
<evidence type="ECO:0000313" key="3">
    <source>
        <dbReference type="Proteomes" id="UP001215143"/>
    </source>
</evidence>
<sequence length="99" mass="11549">MEEYHSTSKSEIWWRIEVIAWVPFFITMIVSFLLTFHFGLLDQTIFTTIALIRAITFIVALISKTIKCYYLGLKRTYAYGSLALLLVLDLLYGIFFNPL</sequence>
<gene>
    <name evidence="2" type="ORF">PQ477_13885</name>
</gene>
<keyword evidence="1" id="KW-0812">Transmembrane</keyword>
<feature type="transmembrane region" description="Helical" evidence="1">
    <location>
        <begin position="12"/>
        <end position="38"/>
    </location>
</feature>
<feature type="transmembrane region" description="Helical" evidence="1">
    <location>
        <begin position="76"/>
        <end position="96"/>
    </location>
</feature>
<keyword evidence="3" id="KW-1185">Reference proteome</keyword>
<name>A0ABY7W0X2_9BACI</name>
<protein>
    <submittedName>
        <fullName evidence="2">Uncharacterized protein</fullName>
    </submittedName>
</protein>
<dbReference type="EMBL" id="CP117834">
    <property type="protein sequence ID" value="WDF02602.1"/>
    <property type="molecule type" value="Genomic_DNA"/>
</dbReference>
<reference evidence="2 3" key="1">
    <citation type="submission" date="2023-02" db="EMBL/GenBank/DDBJ databases">
        <authorList>
            <person name="Liu G."/>
        </authorList>
    </citation>
    <scope>NUCLEOTIDE SEQUENCE [LARGE SCALE GENOMIC DNA]</scope>
    <source>
        <strain evidence="2 3">DSM 23008</strain>
    </source>
</reference>
<evidence type="ECO:0000313" key="2">
    <source>
        <dbReference type="EMBL" id="WDF02602.1"/>
    </source>
</evidence>
<proteinExistence type="predicted"/>
<evidence type="ECO:0000256" key="1">
    <source>
        <dbReference type="SAM" id="Phobius"/>
    </source>
</evidence>
<keyword evidence="1" id="KW-1133">Transmembrane helix</keyword>
<organism evidence="2 3">
    <name type="scientific">Shouchella hunanensis</name>
    <dbReference type="NCBI Taxonomy" id="766894"/>
    <lineage>
        <taxon>Bacteria</taxon>
        <taxon>Bacillati</taxon>
        <taxon>Bacillota</taxon>
        <taxon>Bacilli</taxon>
        <taxon>Bacillales</taxon>
        <taxon>Bacillaceae</taxon>
        <taxon>Shouchella</taxon>
    </lineage>
</organism>
<dbReference type="Proteomes" id="UP001215143">
    <property type="component" value="Chromosome"/>
</dbReference>
<keyword evidence="1" id="KW-0472">Membrane</keyword>
<feature type="transmembrane region" description="Helical" evidence="1">
    <location>
        <begin position="44"/>
        <end position="64"/>
    </location>
</feature>
<dbReference type="RefSeq" id="WP_274272223.1">
    <property type="nucleotide sequence ID" value="NZ_CP117834.1"/>
</dbReference>